<dbReference type="Proteomes" id="UP000013047">
    <property type="component" value="Unassembled WGS sequence"/>
</dbReference>
<proteinExistence type="predicted"/>
<evidence type="ECO:0000313" key="2">
    <source>
        <dbReference type="Proteomes" id="UP000013047"/>
    </source>
</evidence>
<feature type="non-terminal residue" evidence="1">
    <location>
        <position position="1"/>
    </location>
</feature>
<name>N6YB31_9RHOO</name>
<accession>N6YB31</accession>
<dbReference type="AlphaFoldDB" id="N6YB31"/>
<reference evidence="1 2" key="1">
    <citation type="submission" date="2012-09" db="EMBL/GenBank/DDBJ databases">
        <title>Draft Genome Sequences of 6 Strains from Genus Thauera.</title>
        <authorList>
            <person name="Liu B."/>
            <person name="Shapleigh J.P."/>
            <person name="Frostegard A.H."/>
        </authorList>
    </citation>
    <scope>NUCLEOTIDE SEQUENCE [LARGE SCALE GENOMIC DNA]</scope>
    <source>
        <strain evidence="1 2">B4P</strain>
    </source>
</reference>
<dbReference type="EMBL" id="AMXF01000376">
    <property type="protein sequence ID" value="ENO91506.1"/>
    <property type="molecule type" value="Genomic_DNA"/>
</dbReference>
<organism evidence="1 2">
    <name type="scientific">Thauera phenylacetica B4P</name>
    <dbReference type="NCBI Taxonomy" id="1234382"/>
    <lineage>
        <taxon>Bacteria</taxon>
        <taxon>Pseudomonadati</taxon>
        <taxon>Pseudomonadota</taxon>
        <taxon>Betaproteobacteria</taxon>
        <taxon>Rhodocyclales</taxon>
        <taxon>Zoogloeaceae</taxon>
        <taxon>Thauera</taxon>
    </lineage>
</organism>
<protein>
    <submittedName>
        <fullName evidence="1">Phenylacetyl-CoA:acceptor oxidoreductase</fullName>
    </submittedName>
</protein>
<sequence length="39" mass="4107">FKYTLIRRAAFTQGIALKHPPVRGGKPAGVATATRLGNA</sequence>
<comment type="caution">
    <text evidence="1">The sequence shown here is derived from an EMBL/GenBank/DDBJ whole genome shotgun (WGS) entry which is preliminary data.</text>
</comment>
<evidence type="ECO:0000313" key="1">
    <source>
        <dbReference type="EMBL" id="ENO91506.1"/>
    </source>
</evidence>
<keyword evidence="2" id="KW-1185">Reference proteome</keyword>
<gene>
    <name evidence="1" type="ORF">C667_22504</name>
</gene>